<dbReference type="EMBL" id="HF936646">
    <property type="protein sequence ID" value="CCX17451.1"/>
    <property type="molecule type" value="Genomic_DNA"/>
</dbReference>
<protein>
    <submittedName>
        <fullName evidence="3">Similar to Dihydropyrimidinase acc. no. Q55DL0</fullName>
    </submittedName>
</protein>
<evidence type="ECO:0000313" key="3">
    <source>
        <dbReference type="EMBL" id="CCX17451.1"/>
    </source>
</evidence>
<dbReference type="SUPFAM" id="SSF51556">
    <property type="entry name" value="Metallo-dependent hydrolases"/>
    <property type="match status" value="2"/>
</dbReference>
<evidence type="ECO:0000313" key="4">
    <source>
        <dbReference type="Proteomes" id="UP000018144"/>
    </source>
</evidence>
<evidence type="ECO:0000259" key="2">
    <source>
        <dbReference type="Pfam" id="PF01979"/>
    </source>
</evidence>
<keyword evidence="1" id="KW-0472">Membrane</keyword>
<dbReference type="SUPFAM" id="SSF51338">
    <property type="entry name" value="Composite domain of metallo-dependent hydrolases"/>
    <property type="match status" value="1"/>
</dbReference>
<name>U4LQ97_PYROM</name>
<accession>U4LQ97</accession>
<dbReference type="InterPro" id="IPR032466">
    <property type="entry name" value="Metal_Hydrolase"/>
</dbReference>
<dbReference type="PANTHER" id="PTHR43135:SF3">
    <property type="entry name" value="ALPHA-D-RIBOSE 1-METHYLPHOSPHONATE 5-TRIPHOSPHATE DIPHOSPHATASE"/>
    <property type="match status" value="1"/>
</dbReference>
<proteinExistence type="predicted"/>
<dbReference type="InterPro" id="IPR051781">
    <property type="entry name" value="Metallo-dep_Hydrolase"/>
</dbReference>
<dbReference type="OrthoDB" id="10258955at2759"/>
<dbReference type="Pfam" id="PF01979">
    <property type="entry name" value="Amidohydro_1"/>
    <property type="match status" value="1"/>
</dbReference>
<keyword evidence="1" id="KW-0812">Transmembrane</keyword>
<keyword evidence="4" id="KW-1185">Reference proteome</keyword>
<dbReference type="AlphaFoldDB" id="U4LQ97"/>
<dbReference type="GO" id="GO:0016810">
    <property type="term" value="F:hydrolase activity, acting on carbon-nitrogen (but not peptide) bonds"/>
    <property type="evidence" value="ECO:0007669"/>
    <property type="project" value="InterPro"/>
</dbReference>
<sequence>MGTYDLPHASPPREPKRRSFLSVNALLGLAAAYTAVFVLYPAYRFYGHGDELNLTTVQKQQFNADLARCQEFQKPPFWEVQKTTPGNRINPRYRVTENDKITVLQNATVFDGERWIGSVDLVIEQGTIREIDHNIAKHRGQDVEVIDVQGKIVTPGLVDVHSHSGVAPFPALRGSDDTNEGTQILTPFARTLDAIHVYDPAHALIASGGVTTSLVLPGSANILGGEAFAIKNAVPADSLVESMLVEPSTGVNRTRWMKMACGENPKRSHPAQASTRMGLSWKLREHLSQAKDAMKTQDAWCARATSKDKKIRHKAALEGLSIANEKYWEFTTAMLRGQVHVNTHCYETVDIETMIRHTHEFGFRVSAFHHALSAWKVAGLLSSQGYPITQAIFAELGLYKKEGYDANFYAGKILHEAGVPVVYKSDHPVTNAKYLLQQPQAAYQYGLPEDVALKSITSTAARTLALDDRIGYVREGYDADLVVWDSHPLSTGATPLQVFIDGKPTLNSTEVVANLPSGGAHFSYELPSANSNMTGKSLGKEGLTIIHGIKSSYIPSQEITASESLTLVTNGTHVLCLAATCEPPAARTIVKEITLEHGTLTPPVYAVSNALGLSEIEQEQITRDGPAPTDPNTISKAHFGLHFGSDLLQRAQFGGVTKIITPPNPSGGIVRGVSAGFYSAGASALDGIWQENVALHVVIGQSAKKAGDSISRQIEILNSVIINNNGTLPVVVHADNKDDIAQIILLSRQHPRTKFTIFNAAESYLLAHELAEAGISVILGPWRCAPHNWEGRRCLAGPPMTKSPVKILVDAGVNTGIAIGTTDDDLTVQLPREAVWAGKYAGLGEAEGWRLVSGNVKKALGLEGEKDEMVVWEGVPGKGGSMVGVAGVKA</sequence>
<evidence type="ECO:0000256" key="1">
    <source>
        <dbReference type="SAM" id="Phobius"/>
    </source>
</evidence>
<dbReference type="eggNOG" id="ENOG502QQ9Z">
    <property type="taxonomic scope" value="Eukaryota"/>
</dbReference>
<dbReference type="InterPro" id="IPR011059">
    <property type="entry name" value="Metal-dep_hydrolase_composite"/>
</dbReference>
<dbReference type="STRING" id="1076935.U4LQ97"/>
<reference evidence="3 4" key="1">
    <citation type="journal article" date="2013" name="PLoS Genet.">
        <title>The genome and development-dependent transcriptomes of Pyronema confluens: a window into fungal evolution.</title>
        <authorList>
            <person name="Traeger S."/>
            <person name="Altegoer F."/>
            <person name="Freitag M."/>
            <person name="Gabaldon T."/>
            <person name="Kempken F."/>
            <person name="Kumar A."/>
            <person name="Marcet-Houben M."/>
            <person name="Poggeler S."/>
            <person name="Stajich J.E."/>
            <person name="Nowrousian M."/>
        </authorList>
    </citation>
    <scope>NUCLEOTIDE SEQUENCE [LARGE SCALE GENOMIC DNA]</scope>
    <source>
        <strain evidence="4">CBS 100304</strain>
        <tissue evidence="3">Vegetative mycelium</tissue>
    </source>
</reference>
<dbReference type="InterPro" id="IPR006680">
    <property type="entry name" value="Amidohydro-rel"/>
</dbReference>
<feature type="domain" description="Amidohydrolase-related" evidence="2">
    <location>
        <begin position="412"/>
        <end position="503"/>
    </location>
</feature>
<feature type="transmembrane region" description="Helical" evidence="1">
    <location>
        <begin position="21"/>
        <end position="43"/>
    </location>
</feature>
<gene>
    <name evidence="3" type="ORF">PCON_04455</name>
</gene>
<dbReference type="Proteomes" id="UP000018144">
    <property type="component" value="Unassembled WGS sequence"/>
</dbReference>
<dbReference type="OMA" id="DGFKPYD"/>
<dbReference type="Gene3D" id="2.30.40.10">
    <property type="entry name" value="Urease, subunit C, domain 1"/>
    <property type="match status" value="1"/>
</dbReference>
<keyword evidence="1" id="KW-1133">Transmembrane helix</keyword>
<dbReference type="Gene3D" id="3.20.20.140">
    <property type="entry name" value="Metal-dependent hydrolases"/>
    <property type="match status" value="2"/>
</dbReference>
<organism evidence="3 4">
    <name type="scientific">Pyronema omphalodes (strain CBS 100304)</name>
    <name type="common">Pyronema confluens</name>
    <dbReference type="NCBI Taxonomy" id="1076935"/>
    <lineage>
        <taxon>Eukaryota</taxon>
        <taxon>Fungi</taxon>
        <taxon>Dikarya</taxon>
        <taxon>Ascomycota</taxon>
        <taxon>Pezizomycotina</taxon>
        <taxon>Pezizomycetes</taxon>
        <taxon>Pezizales</taxon>
        <taxon>Pyronemataceae</taxon>
        <taxon>Pyronema</taxon>
    </lineage>
</organism>
<dbReference type="PANTHER" id="PTHR43135">
    <property type="entry name" value="ALPHA-D-RIBOSE 1-METHYLPHOSPHONATE 5-TRIPHOSPHATE DIPHOSPHATASE"/>
    <property type="match status" value="1"/>
</dbReference>